<keyword evidence="6" id="KW-1185">Reference proteome</keyword>
<evidence type="ECO:0000313" key="5">
    <source>
        <dbReference type="EMBL" id="SDG26248.1"/>
    </source>
</evidence>
<dbReference type="Proteomes" id="UP000198967">
    <property type="component" value="Unassembled WGS sequence"/>
</dbReference>
<dbReference type="OrthoDB" id="9796450at2"/>
<dbReference type="Gene3D" id="3.20.20.120">
    <property type="entry name" value="Enolase-like C-terminal domain"/>
    <property type="match status" value="1"/>
</dbReference>
<accession>A0A1G7STG8</accession>
<sequence>MTEDNEIRAKLDGAAPSRIVDVRVEVFGLPPVPGKWSVMIGGQAINQYIAESVAISVRSEQGIVGESITVAGGLGLGHYIAGLIRPFLIGRDVRMLEQIWQDMWLRNRLWRLPQFAIGCVDVALWDLWAKTLDVPLYQLLGGYRSRLPAYASSPTRDTVEEYVAEALEYQRRGLAGYKIHPRGEVEFDIETCTAVREAVGPDWPLMLDPAGGYNQRQALRVGRALDALDYYWFEEPIHDWDAHGLRWLADQLTTPLCGVESNEGGMYSTPEFITTRAVDIVRSDVCFKGGVGAVKKTAGLCEAFGLNLELHANVNPLLNAANLAIALSVKNTDFYELLVPETLFDFPTTGDVLIDGDGCAVAPEGPGLGVSIDWDALAETSVARL</sequence>
<dbReference type="SUPFAM" id="SSF54826">
    <property type="entry name" value="Enolase N-terminal domain-like"/>
    <property type="match status" value="1"/>
</dbReference>
<gene>
    <name evidence="5" type="ORF">SAMN05216377_11090</name>
</gene>
<evidence type="ECO:0000259" key="4">
    <source>
        <dbReference type="SMART" id="SM00922"/>
    </source>
</evidence>
<evidence type="ECO:0000256" key="2">
    <source>
        <dbReference type="ARBA" id="ARBA00022723"/>
    </source>
</evidence>
<dbReference type="Gene3D" id="3.30.390.10">
    <property type="entry name" value="Enolase-like, N-terminal domain"/>
    <property type="match status" value="1"/>
</dbReference>
<evidence type="ECO:0000313" key="6">
    <source>
        <dbReference type="Proteomes" id="UP000198967"/>
    </source>
</evidence>
<dbReference type="AlphaFoldDB" id="A0A1G7STG8"/>
<name>A0A1G7STG8_PSEOR</name>
<dbReference type="InterPro" id="IPR029065">
    <property type="entry name" value="Enolase_C-like"/>
</dbReference>
<dbReference type="GO" id="GO:0016052">
    <property type="term" value="P:carbohydrate catabolic process"/>
    <property type="evidence" value="ECO:0007669"/>
    <property type="project" value="TreeGrafter"/>
</dbReference>
<dbReference type="InterPro" id="IPR013342">
    <property type="entry name" value="Mandelate_racemase_C"/>
</dbReference>
<reference evidence="5 6" key="1">
    <citation type="submission" date="2016-10" db="EMBL/GenBank/DDBJ databases">
        <authorList>
            <person name="de Groot N.N."/>
        </authorList>
    </citation>
    <scope>NUCLEOTIDE SEQUENCE [LARGE SCALE GENOMIC DNA]</scope>
    <source>
        <strain evidence="5 6">CGMCC 4.3143</strain>
    </source>
</reference>
<dbReference type="EMBL" id="FNBE01000010">
    <property type="protein sequence ID" value="SDG26248.1"/>
    <property type="molecule type" value="Genomic_DNA"/>
</dbReference>
<dbReference type="InterPro" id="IPR036849">
    <property type="entry name" value="Enolase-like_C_sf"/>
</dbReference>
<dbReference type="STRING" id="366584.SAMN05216377_11090"/>
<dbReference type="SFLD" id="SFLDG00179">
    <property type="entry name" value="mandelate_racemase"/>
    <property type="match status" value="1"/>
</dbReference>
<dbReference type="GO" id="GO:0000287">
    <property type="term" value="F:magnesium ion binding"/>
    <property type="evidence" value="ECO:0007669"/>
    <property type="project" value="TreeGrafter"/>
</dbReference>
<dbReference type="SFLD" id="SFLDS00001">
    <property type="entry name" value="Enolase"/>
    <property type="match status" value="1"/>
</dbReference>
<organism evidence="5 6">
    <name type="scientific">Pseudonocardia oroxyli</name>
    <dbReference type="NCBI Taxonomy" id="366584"/>
    <lineage>
        <taxon>Bacteria</taxon>
        <taxon>Bacillati</taxon>
        <taxon>Actinomycetota</taxon>
        <taxon>Actinomycetes</taxon>
        <taxon>Pseudonocardiales</taxon>
        <taxon>Pseudonocardiaceae</taxon>
        <taxon>Pseudonocardia</taxon>
    </lineage>
</organism>
<dbReference type="Pfam" id="PF02746">
    <property type="entry name" value="MR_MLE_N"/>
    <property type="match status" value="1"/>
</dbReference>
<keyword evidence="2" id="KW-0479">Metal-binding</keyword>
<dbReference type="InterPro" id="IPR029017">
    <property type="entry name" value="Enolase-like_N"/>
</dbReference>
<feature type="domain" description="Mandelate racemase/muconate lactonizing enzyme C-terminal" evidence="4">
    <location>
        <begin position="159"/>
        <end position="255"/>
    </location>
</feature>
<keyword evidence="3" id="KW-0460">Magnesium</keyword>
<dbReference type="InterPro" id="IPR013341">
    <property type="entry name" value="Mandelate_racemase_N_dom"/>
</dbReference>
<dbReference type="SUPFAM" id="SSF51604">
    <property type="entry name" value="Enolase C-terminal domain-like"/>
    <property type="match status" value="1"/>
</dbReference>
<dbReference type="InterPro" id="IPR018110">
    <property type="entry name" value="Mandel_Rmase/mucon_lact_enz_CS"/>
</dbReference>
<dbReference type="PANTHER" id="PTHR13794">
    <property type="entry name" value="ENOLASE SUPERFAMILY, MANDELATE RACEMASE"/>
    <property type="match status" value="1"/>
</dbReference>
<dbReference type="Pfam" id="PF13378">
    <property type="entry name" value="MR_MLE_C"/>
    <property type="match status" value="1"/>
</dbReference>
<dbReference type="RefSeq" id="WP_093085317.1">
    <property type="nucleotide sequence ID" value="NZ_FNBE01000010.1"/>
</dbReference>
<comment type="cofactor">
    <cofactor evidence="1">
        <name>Mg(2+)</name>
        <dbReference type="ChEBI" id="CHEBI:18420"/>
    </cofactor>
</comment>
<dbReference type="PROSITE" id="PS00908">
    <property type="entry name" value="MR_MLE_1"/>
    <property type="match status" value="1"/>
</dbReference>
<evidence type="ECO:0000256" key="3">
    <source>
        <dbReference type="ARBA" id="ARBA00022842"/>
    </source>
</evidence>
<dbReference type="InterPro" id="IPR046945">
    <property type="entry name" value="RHMD-like"/>
</dbReference>
<dbReference type="GO" id="GO:0009063">
    <property type="term" value="P:amino acid catabolic process"/>
    <property type="evidence" value="ECO:0007669"/>
    <property type="project" value="InterPro"/>
</dbReference>
<protein>
    <submittedName>
        <fullName evidence="5">L-alanine-DL-glutamate epimerase</fullName>
    </submittedName>
</protein>
<dbReference type="GO" id="GO:0016836">
    <property type="term" value="F:hydro-lyase activity"/>
    <property type="evidence" value="ECO:0007669"/>
    <property type="project" value="TreeGrafter"/>
</dbReference>
<dbReference type="SMART" id="SM00922">
    <property type="entry name" value="MR_MLE"/>
    <property type="match status" value="1"/>
</dbReference>
<dbReference type="PANTHER" id="PTHR13794:SF58">
    <property type="entry name" value="MITOCHONDRIAL ENOLASE SUPERFAMILY MEMBER 1"/>
    <property type="match status" value="1"/>
</dbReference>
<evidence type="ECO:0000256" key="1">
    <source>
        <dbReference type="ARBA" id="ARBA00001946"/>
    </source>
</evidence>
<proteinExistence type="predicted"/>